<keyword evidence="2" id="KW-1185">Reference proteome</keyword>
<dbReference type="InParanoid" id="A0A0C2ZWI7"/>
<dbReference type="EMBL" id="KN822020">
    <property type="protein sequence ID" value="KIM65833.1"/>
    <property type="molecule type" value="Genomic_DNA"/>
</dbReference>
<dbReference type="AlphaFoldDB" id="A0A0C2ZWI7"/>
<protein>
    <submittedName>
        <fullName evidence="1">Uncharacterized protein</fullName>
    </submittedName>
</protein>
<evidence type="ECO:0000313" key="1">
    <source>
        <dbReference type="EMBL" id="KIM65833.1"/>
    </source>
</evidence>
<name>A0A0C2ZWI7_9AGAM</name>
<dbReference type="Proteomes" id="UP000053989">
    <property type="component" value="Unassembled WGS sequence"/>
</dbReference>
<reference evidence="2" key="2">
    <citation type="submission" date="2015-01" db="EMBL/GenBank/DDBJ databases">
        <title>Evolutionary Origins and Diversification of the Mycorrhizal Mutualists.</title>
        <authorList>
            <consortium name="DOE Joint Genome Institute"/>
            <consortium name="Mycorrhizal Genomics Consortium"/>
            <person name="Kohler A."/>
            <person name="Kuo A."/>
            <person name="Nagy L.G."/>
            <person name="Floudas D."/>
            <person name="Copeland A."/>
            <person name="Barry K.W."/>
            <person name="Cichocki N."/>
            <person name="Veneault-Fourrey C."/>
            <person name="LaButti K."/>
            <person name="Lindquist E.A."/>
            <person name="Lipzen A."/>
            <person name="Lundell T."/>
            <person name="Morin E."/>
            <person name="Murat C."/>
            <person name="Riley R."/>
            <person name="Ohm R."/>
            <person name="Sun H."/>
            <person name="Tunlid A."/>
            <person name="Henrissat B."/>
            <person name="Grigoriev I.V."/>
            <person name="Hibbett D.S."/>
            <person name="Martin F."/>
        </authorList>
    </citation>
    <scope>NUCLEOTIDE SEQUENCE [LARGE SCALE GENOMIC DNA]</scope>
    <source>
        <strain evidence="2">Foug A</strain>
    </source>
</reference>
<sequence>MVADNEYLLERELGLVHTADLTAVTSEVLIEGVAPQAKASNFGPTLATGEKSGLHSSSIPTCLQAVTYMWRWKTDGHIRLFAIRQGLHH</sequence>
<dbReference type="HOGENOM" id="CLU_2456066_0_0_1"/>
<reference evidence="1 2" key="1">
    <citation type="submission" date="2014-04" db="EMBL/GenBank/DDBJ databases">
        <authorList>
            <consortium name="DOE Joint Genome Institute"/>
            <person name="Kuo A."/>
            <person name="Kohler A."/>
            <person name="Nagy L.G."/>
            <person name="Floudas D."/>
            <person name="Copeland A."/>
            <person name="Barry K.W."/>
            <person name="Cichocki N."/>
            <person name="Veneault-Fourrey C."/>
            <person name="LaButti K."/>
            <person name="Lindquist E.A."/>
            <person name="Lipzen A."/>
            <person name="Lundell T."/>
            <person name="Morin E."/>
            <person name="Murat C."/>
            <person name="Sun H."/>
            <person name="Tunlid A."/>
            <person name="Henrissat B."/>
            <person name="Grigoriev I.V."/>
            <person name="Hibbett D.S."/>
            <person name="Martin F."/>
            <person name="Nordberg H.P."/>
            <person name="Cantor M.N."/>
            <person name="Hua S.X."/>
        </authorList>
    </citation>
    <scope>NUCLEOTIDE SEQUENCE [LARGE SCALE GENOMIC DNA]</scope>
    <source>
        <strain evidence="1 2">Foug A</strain>
    </source>
</reference>
<proteinExistence type="predicted"/>
<accession>A0A0C2ZWI7</accession>
<organism evidence="1 2">
    <name type="scientific">Scleroderma citrinum Foug A</name>
    <dbReference type="NCBI Taxonomy" id="1036808"/>
    <lineage>
        <taxon>Eukaryota</taxon>
        <taxon>Fungi</taxon>
        <taxon>Dikarya</taxon>
        <taxon>Basidiomycota</taxon>
        <taxon>Agaricomycotina</taxon>
        <taxon>Agaricomycetes</taxon>
        <taxon>Agaricomycetidae</taxon>
        <taxon>Boletales</taxon>
        <taxon>Sclerodermatineae</taxon>
        <taxon>Sclerodermataceae</taxon>
        <taxon>Scleroderma</taxon>
    </lineage>
</organism>
<evidence type="ECO:0000313" key="2">
    <source>
        <dbReference type="Proteomes" id="UP000053989"/>
    </source>
</evidence>
<gene>
    <name evidence="1" type="ORF">SCLCIDRAFT_418623</name>
</gene>